<name>A0A348B4U1_9CREN</name>
<organism evidence="2 4">
    <name type="scientific">Sulfodiicoccus acidiphilus</name>
    <dbReference type="NCBI Taxonomy" id="1670455"/>
    <lineage>
        <taxon>Archaea</taxon>
        <taxon>Thermoproteota</taxon>
        <taxon>Thermoprotei</taxon>
        <taxon>Sulfolobales</taxon>
        <taxon>Sulfolobaceae</taxon>
        <taxon>Sulfodiicoccus</taxon>
    </lineage>
</organism>
<proteinExistence type="predicted"/>
<dbReference type="AlphaFoldDB" id="A0A348B4U1"/>
<gene>
    <name evidence="3" type="ORF">GCM10007116_18270</name>
    <name evidence="2" type="ORF">HS1genome_1582</name>
</gene>
<sequence>MIQLIQDAHVEIHQCTAFLNKQYFPTRYADVHDEGSPLEYYTEKDAEEFINPAFRMLN</sequence>
<keyword evidence="4" id="KW-1185">Reference proteome</keyword>
<dbReference type="EMBL" id="BMQS01000019">
    <property type="protein sequence ID" value="GGU01413.1"/>
    <property type="molecule type" value="Genomic_DNA"/>
</dbReference>
<dbReference type="Proteomes" id="UP000616143">
    <property type="component" value="Unassembled WGS sequence"/>
</dbReference>
<feature type="domain" description="HEPN" evidence="1">
    <location>
        <begin position="9"/>
        <end position="57"/>
    </location>
</feature>
<evidence type="ECO:0000313" key="4">
    <source>
        <dbReference type="Proteomes" id="UP000276741"/>
    </source>
</evidence>
<dbReference type="Gene3D" id="1.20.120.330">
    <property type="entry name" value="Nucleotidyltransferases domain 2"/>
    <property type="match status" value="1"/>
</dbReference>
<evidence type="ECO:0000313" key="3">
    <source>
        <dbReference type="EMBL" id="GGU01413.1"/>
    </source>
</evidence>
<evidence type="ECO:0000259" key="1">
    <source>
        <dbReference type="Pfam" id="PF05168"/>
    </source>
</evidence>
<reference evidence="3" key="4">
    <citation type="submission" date="2020-09" db="EMBL/GenBank/DDBJ databases">
        <authorList>
            <person name="Sun Q."/>
            <person name="Ohkuma M."/>
        </authorList>
    </citation>
    <scope>NUCLEOTIDE SEQUENCE</scope>
    <source>
        <strain evidence="3">JCM 31740</strain>
    </source>
</reference>
<dbReference type="SUPFAM" id="SSF81593">
    <property type="entry name" value="Nucleotidyltransferase substrate binding subunit/domain"/>
    <property type="match status" value="1"/>
</dbReference>
<dbReference type="EMBL" id="AP018553">
    <property type="protein sequence ID" value="BBD73193.1"/>
    <property type="molecule type" value="Genomic_DNA"/>
</dbReference>
<dbReference type="Pfam" id="PF05168">
    <property type="entry name" value="HEPN"/>
    <property type="match status" value="1"/>
</dbReference>
<dbReference type="Proteomes" id="UP000276741">
    <property type="component" value="Chromosome"/>
</dbReference>
<accession>A0A348B4U1</accession>
<reference evidence="2" key="3">
    <citation type="journal article" date="2019" name="BMC Res. Notes">
        <title>Complete genome sequence of the Sulfodiicoccus acidiphilus strain HS-1T, the first crenarchaeon that lacks polB3, isolated from an acidic hot spring in Ohwaku-dani, Hakone, Japan.</title>
        <authorList>
            <person name="Sakai H.D."/>
            <person name="Kurosawa N."/>
        </authorList>
    </citation>
    <scope>NUCLEOTIDE SEQUENCE</scope>
    <source>
        <strain evidence="2">HS-1</strain>
    </source>
</reference>
<protein>
    <recommendedName>
        <fullName evidence="1">HEPN domain-containing protein</fullName>
    </recommendedName>
</protein>
<dbReference type="InterPro" id="IPR007842">
    <property type="entry name" value="HEPN_dom"/>
</dbReference>
<dbReference type="KEGG" id="sacd:HS1genome_1582"/>
<evidence type="ECO:0000313" key="2">
    <source>
        <dbReference type="EMBL" id="BBD73193.1"/>
    </source>
</evidence>
<reference evidence="3" key="1">
    <citation type="journal article" date="2014" name="Int. J. Syst. Evol. Microbiol.">
        <title>Complete genome sequence of Corynebacterium casei LMG S-19264T (=DSM 44701T), isolated from a smear-ripened cheese.</title>
        <authorList>
            <consortium name="US DOE Joint Genome Institute (JGI-PGF)"/>
            <person name="Walter F."/>
            <person name="Albersmeier A."/>
            <person name="Kalinowski J."/>
            <person name="Ruckert C."/>
        </authorList>
    </citation>
    <scope>NUCLEOTIDE SEQUENCE</scope>
    <source>
        <strain evidence="3">JCM 31740</strain>
    </source>
</reference>
<reference evidence="4" key="2">
    <citation type="submission" date="2018-04" db="EMBL/GenBank/DDBJ databases">
        <title>Complete genome sequence of Sulfodiicoccus acidiphilus strain HS-1.</title>
        <authorList>
            <person name="Sakai H.D."/>
            <person name="Kurosawa N."/>
        </authorList>
    </citation>
    <scope>NUCLEOTIDE SEQUENCE [LARGE SCALE GENOMIC DNA]</scope>
    <source>
        <strain evidence="4">HS-1</strain>
    </source>
</reference>